<dbReference type="InterPro" id="IPR016024">
    <property type="entry name" value="ARM-type_fold"/>
</dbReference>
<dbReference type="SUPFAM" id="SSF48371">
    <property type="entry name" value="ARM repeat"/>
    <property type="match status" value="2"/>
</dbReference>
<evidence type="ECO:0000256" key="1">
    <source>
        <dbReference type="SAM" id="Coils"/>
    </source>
</evidence>
<organism evidence="3 4">
    <name type="scientific">Cyclotella atomus</name>
    <dbReference type="NCBI Taxonomy" id="382360"/>
    <lineage>
        <taxon>Eukaryota</taxon>
        <taxon>Sar</taxon>
        <taxon>Stramenopiles</taxon>
        <taxon>Ochrophyta</taxon>
        <taxon>Bacillariophyta</taxon>
        <taxon>Coscinodiscophyceae</taxon>
        <taxon>Thalassiosirophycidae</taxon>
        <taxon>Stephanodiscales</taxon>
        <taxon>Stephanodiscaceae</taxon>
        <taxon>Cyclotella</taxon>
    </lineage>
</organism>
<gene>
    <name evidence="3" type="ORF">ACHAWO_013173</name>
</gene>
<dbReference type="EMBL" id="JALLPJ020001389">
    <property type="protein sequence ID" value="KAL3766195.1"/>
    <property type="molecule type" value="Genomic_DNA"/>
</dbReference>
<accession>A0ABD3MQC4</accession>
<keyword evidence="4" id="KW-1185">Reference proteome</keyword>
<name>A0ABD3MQC4_9STRA</name>
<reference evidence="3 4" key="1">
    <citation type="submission" date="2024-10" db="EMBL/GenBank/DDBJ databases">
        <title>Updated reference genomes for cyclostephanoid diatoms.</title>
        <authorList>
            <person name="Roberts W.R."/>
            <person name="Alverson A.J."/>
        </authorList>
    </citation>
    <scope>NUCLEOTIDE SEQUENCE [LARGE SCALE GENOMIC DNA]</scope>
    <source>
        <strain evidence="3 4">AJA010-31</strain>
    </source>
</reference>
<feature type="compositionally biased region" description="Polar residues" evidence="2">
    <location>
        <begin position="28"/>
        <end position="55"/>
    </location>
</feature>
<comment type="caution">
    <text evidence="3">The sequence shown here is derived from an EMBL/GenBank/DDBJ whole genome shotgun (WGS) entry which is preliminary data.</text>
</comment>
<dbReference type="Proteomes" id="UP001530400">
    <property type="component" value="Unassembled WGS sequence"/>
</dbReference>
<evidence type="ECO:0000313" key="3">
    <source>
        <dbReference type="EMBL" id="KAL3766195.1"/>
    </source>
</evidence>
<feature type="coiled-coil region" evidence="1">
    <location>
        <begin position="1411"/>
        <end position="1438"/>
    </location>
</feature>
<sequence>MTTKEIEAILSRLHSGSRFISYTDAKRNSSNNKTAGTKTNGSQDQTHNTLRNQSQPDEIHCGLGEALAVSYVRLLNDVLAAADNGEQTAIEAGQTILNSLVCQEEEQTCNRGSYASVASSFFCHLITLLWGNTGSDQDDLISGDDFLLDTRRAFVTRQWMQWCIYIEELVHAPHSNGGYPILNSCLKGYASIILNHATSTNTTAKNSGAMYTMLKQSYSRKQWIRLVTINTVKDVTSAISSTFKEQLVECLSSEGMEVISASTAGIVVVVGGGVDAPIYRLFVDKISPLVHVVLLQARLHSSSFDTTTTMERQLLLYEVLRACAVVLRDKEENVTNQMIAHVVRYLSISLVSYLGQIIHCPSSSHSSGSSNNNNAESISELAYEWLRGLCDTIQLINSKSDWDKDVVTVDLLSASFDTLLRILPHFSTSNSNTTDMYSIYSALYRIVVGLPRHTLQKYIDATLAIRLGSLALSLHDNDEIDMLCKILLQVFGSKEYGHDTSVKTMYVPSDVTTQGHHTLVTVRPAKVASSGAPLSSVLMMWIGGILCSIGNVFSARSTAAVCAVELKRLGESLLMNAGTISREEKIDNDSSSHLINILSQSLKEGSEYGYLVSIMTSSLANVNDKSVLFYNWKRRPLSLSEQYAALLIGLSHLRIMLLSSYDYAATTDPFALLSSLLAIHPRMSARVVPSIVDMARICMSNGSSELLLKSIEFLSSSAIVSDPHGASIAWTFLSSLVGDSIPASVRSSVLRILPGMCAGNKKLRSRIRVIIGKSLASKDPIVRTAAMASLSDLAKMDLLRDIEEIVVWIQVGLNDEEVAVSYFALLSLKYLVSNDELDFDLVIRVLVKRLGIDLDDMGNLLEILGDGLVLEGFVMLLAEAGFEEEEEEKEENEGGPIVSAQSMKAVTLLINLALSPGSSFNNSVKMSILKSLAGFNSQLLGLDAEVLRSWDVSGADDEAINAKKRYEDIKHITLTSLDLLTVSEPLAESEHDSLVKEAIQSITSIMVTLLRFEEETHGSSLFRGAILERAKDKEKGDSRRVAKTALASLPDYDTILRMYEDDPNASTSTALMCSISDGNLSTESMISQLSDLFADFVSERFTEPHMQAIHIMALVDGMRSLKRSIDREPEQQELFRMAISEIQSWVSSGEEAYVALALFAVGVGTDLHPEMADEATSIQNSILQGFDTLMFDSEEVKLLCLCLVASKLSHSADSRVADIIDRLEKYFASLFDGQVAFGVMFGMSVLVNHLVQDGNLTRSDPSDAWRRKQARRVISLFLSSLNNCLTLSSPTVSSLEACALSERSATDLKEECAQFDEPYVKDRALHTLNSLMIGLGQSFQAIAALDAELSGCILSIIDKLPWKSGKAFALPAAYKSCIEAGVRDQNDLSNEISSVSSRLEYSVDDPSLGHMVFAIANLSQLRSRAEMMEAETEAVKNIIQAIMDPGREVSGDRRQLAILSATSLIGEVRGLSFLSPGLHTHTKKYLVASTAEFLKVVALNDSEDTKTREAAMVSLGLMCGMKASDKKVKKSVEKSMNDRSVNFNEILQGKEDTLMLSILIRINASHSIITTAAYGDATRTSASKKLSVLLQSLEAVALPGSVSRVIEVTLNDCNKEELELKTSCIKLLTSQLVSRRRVGFDGRGFVDLYTRISKMSPEALHKLVGSSNVPLMMAAISDLIPQLPTSSGEDALTNLWTTCQYDLASAFRAQSAIEYFVGLKTLLVSVGSSAKKNVVSPAILRCIQKLLTSTFFQDMCQYAGPSPKSYEATSDAEKLWIAYAECVNEISDSSTISEYEVNNDNLFGLSVCSPVLKQSMVLRKVELYIISRLEWLGTGSESENHTIRMALTSLVAFGHQFSIISELKVSILSLFDLMLVKGIDTLSLEVLAVQVAFWWSSLQMDQLDILDSPVLQAPTETSLLLTRNLCFKMQAWSLDMIVKFISMCIRDLPPKLAFVCQMTKISDDVANKALRVLSAATAAADDVGDESTNVRRKHAMTCLRMVVQLMRGGEQ</sequence>
<evidence type="ECO:0000313" key="4">
    <source>
        <dbReference type="Proteomes" id="UP001530400"/>
    </source>
</evidence>
<feature type="region of interest" description="Disordered" evidence="2">
    <location>
        <begin position="24"/>
        <end position="55"/>
    </location>
</feature>
<evidence type="ECO:0000256" key="2">
    <source>
        <dbReference type="SAM" id="MobiDB-lite"/>
    </source>
</evidence>
<proteinExistence type="predicted"/>
<protein>
    <recommendedName>
        <fullName evidence="5">HEAT repeat-containing protein 1</fullName>
    </recommendedName>
</protein>
<evidence type="ECO:0008006" key="5">
    <source>
        <dbReference type="Google" id="ProtNLM"/>
    </source>
</evidence>
<keyword evidence="1" id="KW-0175">Coiled coil</keyword>